<dbReference type="InterPro" id="IPR021719">
    <property type="entry name" value="Prot_inh_I78"/>
</dbReference>
<dbReference type="Proteomes" id="UP001139682">
    <property type="component" value="Unassembled WGS sequence"/>
</dbReference>
<dbReference type="Pfam" id="PF11720">
    <property type="entry name" value="Inhibitor_I78"/>
    <property type="match status" value="1"/>
</dbReference>
<dbReference type="AlphaFoldDB" id="A0A9X2ATQ3"/>
<keyword evidence="3" id="KW-1185">Reference proteome</keyword>
<evidence type="ECO:0000256" key="1">
    <source>
        <dbReference type="SAM" id="SignalP"/>
    </source>
</evidence>
<reference evidence="2" key="1">
    <citation type="submission" date="2022-03" db="EMBL/GenBank/DDBJ databases">
        <title>Pseudomonas marianensis sp. nov., a marine bacterium isolated from deep-sea sediments of the Mariana Trench.</title>
        <authorList>
            <person name="Wei Y."/>
        </authorList>
    </citation>
    <scope>NUCLEOTIDE SEQUENCE</scope>
    <source>
        <strain evidence="2">PS1</strain>
    </source>
</reference>
<keyword evidence="1" id="KW-0732">Signal</keyword>
<dbReference type="PANTHER" id="PTHR39600:SF1">
    <property type="entry name" value="PEPTIDASE INHIBITOR I78 FAMILY PROTEIN"/>
    <property type="match status" value="1"/>
</dbReference>
<dbReference type="PANTHER" id="PTHR39600">
    <property type="entry name" value="PEPTIDASE INHIBITOR I78 FAMILY PROTEIN"/>
    <property type="match status" value="1"/>
</dbReference>
<dbReference type="PROSITE" id="PS51257">
    <property type="entry name" value="PROKAR_LIPOPROTEIN"/>
    <property type="match status" value="1"/>
</dbReference>
<accession>A0A9X2ATQ3</accession>
<feature type="signal peptide" evidence="1">
    <location>
        <begin position="1"/>
        <end position="21"/>
    </location>
</feature>
<dbReference type="EMBL" id="JALGRD010000016">
    <property type="protein sequence ID" value="MCJ0975873.1"/>
    <property type="molecule type" value="Genomic_DNA"/>
</dbReference>
<evidence type="ECO:0000313" key="3">
    <source>
        <dbReference type="Proteomes" id="UP001139682"/>
    </source>
</evidence>
<dbReference type="Gene3D" id="3.30.10.10">
    <property type="entry name" value="Trypsin Inhibitor V, subunit A"/>
    <property type="match status" value="1"/>
</dbReference>
<sequence>MHPLKIVAPLLLALTIAGCQSSPDQPPKATSATPERCDAAAVRQLTGQKATPELLDEARVQSGATTARIIRPADVVTLEYLGDRLTLYTDEALIIQRITCG</sequence>
<evidence type="ECO:0000313" key="2">
    <source>
        <dbReference type="EMBL" id="MCJ0975873.1"/>
    </source>
</evidence>
<organism evidence="2 3">
    <name type="scientific">Stutzerimonas marianensis</name>
    <dbReference type="NCBI Taxonomy" id="2929513"/>
    <lineage>
        <taxon>Bacteria</taxon>
        <taxon>Pseudomonadati</taxon>
        <taxon>Pseudomonadota</taxon>
        <taxon>Gammaproteobacteria</taxon>
        <taxon>Pseudomonadales</taxon>
        <taxon>Pseudomonadaceae</taxon>
        <taxon>Stutzerimonas</taxon>
    </lineage>
</organism>
<proteinExistence type="predicted"/>
<dbReference type="RefSeq" id="WP_243607863.1">
    <property type="nucleotide sequence ID" value="NZ_JALGRD010000016.1"/>
</dbReference>
<gene>
    <name evidence="2" type="ORF">MST27_21160</name>
</gene>
<protein>
    <submittedName>
        <fullName evidence="2">I78 family peptidase inhibitor</fullName>
    </submittedName>
</protein>
<name>A0A9X2ATQ3_9GAMM</name>
<feature type="chain" id="PRO_5040831556" evidence="1">
    <location>
        <begin position="22"/>
        <end position="101"/>
    </location>
</feature>
<comment type="caution">
    <text evidence="2">The sequence shown here is derived from an EMBL/GenBank/DDBJ whole genome shotgun (WGS) entry which is preliminary data.</text>
</comment>